<dbReference type="PANTHER" id="PTHR39186:SF1">
    <property type="entry name" value="DUF2071 DOMAIN-CONTAINING PROTEIN"/>
    <property type="match status" value="1"/>
</dbReference>
<dbReference type="AlphaFoldDB" id="L9XBH9"/>
<name>L9XBH9_9EURY</name>
<gene>
    <name evidence="1" type="ORF">C491_08248</name>
</gene>
<reference evidence="1 2" key="1">
    <citation type="journal article" date="2014" name="PLoS Genet.">
        <title>Phylogenetically driven sequencing of extremely halophilic archaea reveals strategies for static and dynamic osmo-response.</title>
        <authorList>
            <person name="Becker E.A."/>
            <person name="Seitzer P.M."/>
            <person name="Tritt A."/>
            <person name="Larsen D."/>
            <person name="Krusor M."/>
            <person name="Yao A.I."/>
            <person name="Wu D."/>
            <person name="Madern D."/>
            <person name="Eisen J.A."/>
            <person name="Darling A.E."/>
            <person name="Facciotti M.T."/>
        </authorList>
    </citation>
    <scope>NUCLEOTIDE SEQUENCE [LARGE SCALE GENOMIC DNA]</scope>
    <source>
        <strain evidence="1 2">DSM 10524</strain>
    </source>
</reference>
<keyword evidence="2" id="KW-1185">Reference proteome</keyword>
<evidence type="ECO:0008006" key="3">
    <source>
        <dbReference type="Google" id="ProtNLM"/>
    </source>
</evidence>
<dbReference type="RefSeq" id="WP_005555143.1">
    <property type="nucleotide sequence ID" value="NZ_AOIB01000018.1"/>
</dbReference>
<dbReference type="OrthoDB" id="233478at2157"/>
<dbReference type="Pfam" id="PF09844">
    <property type="entry name" value="DUF2071"/>
    <property type="match status" value="1"/>
</dbReference>
<dbReference type="SUPFAM" id="SSF160104">
    <property type="entry name" value="Acetoacetate decarboxylase-like"/>
    <property type="match status" value="1"/>
</dbReference>
<dbReference type="STRING" id="1227497.C491_08248"/>
<proteinExistence type="predicted"/>
<dbReference type="eggNOG" id="arCOG04579">
    <property type="taxonomic scope" value="Archaea"/>
</dbReference>
<protein>
    <recommendedName>
        <fullName evidence="3">DUF2071 domain-containing protein</fullName>
    </recommendedName>
</protein>
<dbReference type="InterPro" id="IPR018644">
    <property type="entry name" value="DUF2071"/>
</dbReference>
<organism evidence="1 2">
    <name type="scientific">Natronococcus amylolyticus DSM 10524</name>
    <dbReference type="NCBI Taxonomy" id="1227497"/>
    <lineage>
        <taxon>Archaea</taxon>
        <taxon>Methanobacteriati</taxon>
        <taxon>Methanobacteriota</taxon>
        <taxon>Stenosarchaea group</taxon>
        <taxon>Halobacteria</taxon>
        <taxon>Halobacteriales</taxon>
        <taxon>Natrialbaceae</taxon>
        <taxon>Natronococcus</taxon>
    </lineage>
</organism>
<dbReference type="EMBL" id="AOIB01000018">
    <property type="protein sequence ID" value="ELY58796.1"/>
    <property type="molecule type" value="Genomic_DNA"/>
</dbReference>
<comment type="caution">
    <text evidence="1">The sequence shown here is derived from an EMBL/GenBank/DDBJ whole genome shotgun (WGS) entry which is preliminary data.</text>
</comment>
<dbReference type="InterPro" id="IPR023375">
    <property type="entry name" value="ADC_dom_sf"/>
</dbReference>
<evidence type="ECO:0000313" key="2">
    <source>
        <dbReference type="Proteomes" id="UP000011688"/>
    </source>
</evidence>
<dbReference type="PATRIC" id="fig|1227497.3.peg.1700"/>
<sequence length="256" mass="28624">MTNDGRERADPARWPVDGLSSPRAPYVAAMTWRTGLFVHWPIDPEALRPHVPDQLELETRDGQAWLSVLPFVLADAGLRGTPSVARVDITELNVRTYIEHRGDPALYFFSVDVDNPAVGEPIGRATRLPVYTARMSLEDRGDRIEFSSERRWSKTGDPARFVASYRPTGDVSVPEPDSLAYWLTERRRFYAPSGEGVMGGEIAHDPWPLQPAEATIHENTMFAANGLPSPTGDPVVHYCDRLPIRGSIPRRLPDQE</sequence>
<dbReference type="Proteomes" id="UP000011688">
    <property type="component" value="Unassembled WGS sequence"/>
</dbReference>
<accession>L9XBH9</accession>
<dbReference type="PANTHER" id="PTHR39186">
    <property type="entry name" value="DUF2071 FAMILY PROTEIN"/>
    <property type="match status" value="1"/>
</dbReference>
<evidence type="ECO:0000313" key="1">
    <source>
        <dbReference type="EMBL" id="ELY58796.1"/>
    </source>
</evidence>